<keyword evidence="6" id="KW-1185">Reference proteome</keyword>
<accession>W5JII6</accession>
<dbReference type="InterPro" id="IPR020904">
    <property type="entry name" value="Sc_DH/Rdtase_CS"/>
</dbReference>
<dbReference type="HOGENOM" id="CLU_010194_2_10_1"/>
<dbReference type="STRING" id="43151.W5JII6"/>
<dbReference type="PRINTS" id="PR00080">
    <property type="entry name" value="SDRFAMILY"/>
</dbReference>
<dbReference type="PROSITE" id="PS00061">
    <property type="entry name" value="ADH_SHORT"/>
    <property type="match status" value="1"/>
</dbReference>
<protein>
    <submittedName>
        <fullName evidence="4">Oxidoreductase</fullName>
    </submittedName>
</protein>
<comment type="similarity">
    <text evidence="1 3">Belongs to the short-chain dehydrogenases/reductases (SDR) family.</text>
</comment>
<proteinExistence type="inferred from homology"/>
<dbReference type="VEuPathDB" id="VectorBase:ADAC005589"/>
<dbReference type="GO" id="GO:0016616">
    <property type="term" value="F:oxidoreductase activity, acting on the CH-OH group of donors, NAD or NADP as acceptor"/>
    <property type="evidence" value="ECO:0007669"/>
    <property type="project" value="UniProtKB-ARBA"/>
</dbReference>
<evidence type="ECO:0000256" key="3">
    <source>
        <dbReference type="RuleBase" id="RU000363"/>
    </source>
</evidence>
<name>W5JII6_ANODA</name>
<reference evidence="5" key="4">
    <citation type="submission" date="2015-06" db="UniProtKB">
        <authorList>
            <consortium name="EnsemblMetazoa"/>
        </authorList>
    </citation>
    <scope>IDENTIFICATION</scope>
</reference>
<reference evidence="4" key="3">
    <citation type="journal article" date="2013" name="Nucleic Acids Res.">
        <title>The genome of Anopheles darlingi, the main neotropical malaria vector.</title>
        <authorList>
            <person name="Marinotti O."/>
            <person name="Cerqueira G.C."/>
            <person name="de Almeida L.G."/>
            <person name="Ferro M.I."/>
            <person name="Loreto E.L."/>
            <person name="Zaha A."/>
            <person name="Teixeira S.M."/>
            <person name="Wespiser A.R."/>
            <person name="Almeida E Silva A."/>
            <person name="Schlindwein A.D."/>
            <person name="Pacheco A.C."/>
            <person name="Silva A.L."/>
            <person name="Graveley B.R."/>
            <person name="Walenz B.P."/>
            <person name="Lima Bde A."/>
            <person name="Ribeiro C.A."/>
            <person name="Nunes-Silva C.G."/>
            <person name="de Carvalho C.R."/>
            <person name="Soares C.M."/>
            <person name="de Menezes C.B."/>
            <person name="Matiolli C."/>
            <person name="Caffrey D."/>
            <person name="Araujo D.A."/>
            <person name="de Oliveira D.M."/>
            <person name="Golenbock D."/>
            <person name="Grisard E.C."/>
            <person name="Fantinatti-Garboggini F."/>
            <person name="de Carvalho F.M."/>
            <person name="Barcellos F.G."/>
            <person name="Prosdocimi F."/>
            <person name="May G."/>
            <person name="Azevedo Junior G.M."/>
            <person name="Guimaraes G.M."/>
            <person name="Goldman G.H."/>
            <person name="Padilha I.Q."/>
            <person name="Batista Jda S."/>
            <person name="Ferro J.A."/>
            <person name="Ribeiro J.M."/>
            <person name="Fietto J.L."/>
            <person name="Dabbas K.M."/>
            <person name="Cerdeira L."/>
            <person name="Agnez-Lima L.F."/>
            <person name="Brocchi M."/>
            <person name="de Carvalho M.O."/>
            <person name="Teixeira Mde M."/>
            <person name="Diniz Maia Mde M."/>
            <person name="Goldman M.H."/>
            <person name="Cruz Schneider M.P."/>
            <person name="Felipe M.S."/>
            <person name="Hungria M."/>
            <person name="Nicolas M.F."/>
            <person name="Pereira M."/>
            <person name="Montes M.A."/>
            <person name="Cantao M.E."/>
            <person name="Vincentz M."/>
            <person name="Rafael M.S."/>
            <person name="Silverman N."/>
            <person name="Stoco P.H."/>
            <person name="Souza R.C."/>
            <person name="Vicentini R."/>
            <person name="Gazzinelli R.T."/>
            <person name="Neves Rde O."/>
            <person name="Silva R."/>
            <person name="Astolfi-Filho S."/>
            <person name="Maciel T.E."/>
            <person name="Urmenyi T.P."/>
            <person name="Tadei W.P."/>
            <person name="Camargo E.P."/>
            <person name="de Vasconcelos A.T."/>
        </authorList>
    </citation>
    <scope>NUCLEOTIDE SEQUENCE</scope>
</reference>
<evidence type="ECO:0000256" key="2">
    <source>
        <dbReference type="ARBA" id="ARBA00023002"/>
    </source>
</evidence>
<evidence type="ECO:0000313" key="6">
    <source>
        <dbReference type="Proteomes" id="UP000000673"/>
    </source>
</evidence>
<dbReference type="EnsemblMetazoa" id="ADAC005589-RA">
    <property type="protein sequence ID" value="ADAC005589-PA"/>
    <property type="gene ID" value="ADAC005589"/>
</dbReference>
<dbReference type="Proteomes" id="UP000000673">
    <property type="component" value="Unassembled WGS sequence"/>
</dbReference>
<dbReference type="Gene3D" id="3.40.50.720">
    <property type="entry name" value="NAD(P)-binding Rossmann-like Domain"/>
    <property type="match status" value="1"/>
</dbReference>
<dbReference type="Pfam" id="PF00106">
    <property type="entry name" value="adh_short"/>
    <property type="match status" value="1"/>
</dbReference>
<dbReference type="FunFam" id="3.40.50.720:FF:000047">
    <property type="entry name" value="NADP-dependent L-serine/L-allo-threonine dehydrogenase"/>
    <property type="match status" value="1"/>
</dbReference>
<dbReference type="PANTHER" id="PTHR43115:SF4">
    <property type="entry name" value="DEHYDROGENASE_REDUCTASE SDR FAMILY MEMBER 11"/>
    <property type="match status" value="1"/>
</dbReference>
<evidence type="ECO:0000313" key="5">
    <source>
        <dbReference type="EnsemblMetazoa" id="ADAC005589-PA"/>
    </source>
</evidence>
<dbReference type="SUPFAM" id="SSF51735">
    <property type="entry name" value="NAD(P)-binding Rossmann-fold domains"/>
    <property type="match status" value="1"/>
</dbReference>
<organism evidence="4">
    <name type="scientific">Anopheles darlingi</name>
    <name type="common">Mosquito</name>
    <dbReference type="NCBI Taxonomy" id="43151"/>
    <lineage>
        <taxon>Eukaryota</taxon>
        <taxon>Metazoa</taxon>
        <taxon>Ecdysozoa</taxon>
        <taxon>Arthropoda</taxon>
        <taxon>Hexapoda</taxon>
        <taxon>Insecta</taxon>
        <taxon>Pterygota</taxon>
        <taxon>Neoptera</taxon>
        <taxon>Endopterygota</taxon>
        <taxon>Diptera</taxon>
        <taxon>Nematocera</taxon>
        <taxon>Culicoidea</taxon>
        <taxon>Culicidae</taxon>
        <taxon>Anophelinae</taxon>
        <taxon>Anopheles</taxon>
    </lineage>
</organism>
<dbReference type="AlphaFoldDB" id="W5JII6"/>
<dbReference type="PANTHER" id="PTHR43115">
    <property type="entry name" value="DEHYDROGENASE/REDUCTASE SDR FAMILY MEMBER 11"/>
    <property type="match status" value="1"/>
</dbReference>
<sequence length="245" mass="26421">MERWNGRVAVVTGASSGIGAAIVKDLAKAGMVTIGLARRVERIEELRKDLPEEAAKRLHAIKCDVSNEADIDAVFKQVEDQFGGCDVLVNNAGILRVKPLLEVGNTSDIKAVLDTNVTGLVLCSQRAYQSMVKRSVDGHIVHISSIAGHGVPSVPNMNVYPASKHAVRAITETMRHEMRDAGKKIKVTSISPGAVKTEILDGMNLPADINLLQSEDISAAVLYTLGTPPHVQVHEIMIKPLGEFY</sequence>
<gene>
    <name evidence="4" type="ORF">AND_005589</name>
</gene>
<dbReference type="VEuPathDB" id="VectorBase:ADAR2_002741"/>
<evidence type="ECO:0000313" key="4">
    <source>
        <dbReference type="EMBL" id="ETN62710.1"/>
    </source>
</evidence>
<evidence type="ECO:0000256" key="1">
    <source>
        <dbReference type="ARBA" id="ARBA00006484"/>
    </source>
</evidence>
<dbReference type="FunCoup" id="W5JII6">
    <property type="interactions" value="105"/>
</dbReference>
<dbReference type="InterPro" id="IPR036291">
    <property type="entry name" value="NAD(P)-bd_dom_sf"/>
</dbReference>
<dbReference type="EMBL" id="ADMH02001376">
    <property type="protein sequence ID" value="ETN62710.1"/>
    <property type="molecule type" value="Genomic_DNA"/>
</dbReference>
<reference evidence="4" key="2">
    <citation type="submission" date="2010-05" db="EMBL/GenBank/DDBJ databases">
        <authorList>
            <person name="Almeida L.G."/>
            <person name="Nicolas M.F."/>
            <person name="Souza R.C."/>
            <person name="Vasconcelos A.T.R."/>
        </authorList>
    </citation>
    <scope>NUCLEOTIDE SEQUENCE</scope>
</reference>
<keyword evidence="2" id="KW-0560">Oxidoreductase</keyword>
<reference evidence="4 6" key="1">
    <citation type="journal article" date="2010" name="BMC Genomics">
        <title>Combination of measures distinguishes pre-miRNAs from other stem-loops in the genome of the newly sequenced Anopheles darlingi.</title>
        <authorList>
            <person name="Mendes N.D."/>
            <person name="Freitas A.T."/>
            <person name="Vasconcelos A.T."/>
            <person name="Sagot M.F."/>
        </authorList>
    </citation>
    <scope>NUCLEOTIDE SEQUENCE</scope>
</reference>
<dbReference type="PRINTS" id="PR00081">
    <property type="entry name" value="GDHRDH"/>
</dbReference>
<dbReference type="InterPro" id="IPR002347">
    <property type="entry name" value="SDR_fam"/>
</dbReference>
<dbReference type="eggNOG" id="KOG1205">
    <property type="taxonomic scope" value="Eukaryota"/>
</dbReference>
<dbReference type="OMA" id="EWTRMID"/>